<dbReference type="EMBL" id="NRSD01000004">
    <property type="protein sequence ID" value="MBK1644182.1"/>
    <property type="molecule type" value="Genomic_DNA"/>
</dbReference>
<proteinExistence type="predicted"/>
<dbReference type="Pfam" id="PF06097">
    <property type="entry name" value="DUF945"/>
    <property type="match status" value="1"/>
</dbReference>
<evidence type="ECO:0008006" key="3">
    <source>
        <dbReference type="Google" id="ProtNLM"/>
    </source>
</evidence>
<name>A0A9X0WHG4_9GAMM</name>
<evidence type="ECO:0000313" key="1">
    <source>
        <dbReference type="EMBL" id="MBK1644182.1"/>
    </source>
</evidence>
<dbReference type="InterPro" id="IPR010352">
    <property type="entry name" value="DUF945"/>
</dbReference>
<protein>
    <recommendedName>
        <fullName evidence="3">DUF945 family protein</fullName>
    </recommendedName>
</protein>
<sequence length="460" mass="49719">MRRILGAVALAGILIVALVPPVLGLLAHGGYHALSRDLIAALPDPGVIENRYEAGWFSSRATLELAMELEGVMERGPLLMRLDTVLEQGPLAWLPPSFPPRFARLHSELKLAGLPIEVPPLMLTSDLMADRSIRVELAAPAFETIATDDSWGLAVSPSTGTLHGSFEGSRILAGFQIPALRLLGSAVARAEGVERAEPLEWDEVVHLSDIRFDVEQVRGDQGHPERTARLALARGRFGEGPPESPALALEGTRLELRQWAEPTAPTDLVTLRLRLESERIVTPDHSLSQATLGLALERLDAAALAQWFQELAVLRASGVAPELRGQMALGMLAAMIPRWTREGLRLELAPVHAETPQGLISGRLDLGLDDAVAPSPWPGWRPLAWLSQLRGQGELELPEDFLLDGGRQPETGSDGRAAIRAPIAAWVADGWITRDAGQLRSAWRLGDGLLTVNGKTVPLP</sequence>
<reference evidence="1 2" key="1">
    <citation type="journal article" date="2020" name="Microorganisms">
        <title>Osmotic Adaptation and Compatible Solute Biosynthesis of Phototrophic Bacteria as Revealed from Genome Analyses.</title>
        <authorList>
            <person name="Imhoff J.F."/>
            <person name="Rahn T."/>
            <person name="Kunzel S."/>
            <person name="Keller A."/>
            <person name="Neulinger S.C."/>
        </authorList>
    </citation>
    <scope>NUCLEOTIDE SEQUENCE [LARGE SCALE GENOMIC DNA]</scope>
    <source>
        <strain evidence="1 2">DSM 21303</strain>
    </source>
</reference>
<accession>A0A9X0WHG4</accession>
<comment type="caution">
    <text evidence="1">The sequence shown here is derived from an EMBL/GenBank/DDBJ whole genome shotgun (WGS) entry which is preliminary data.</text>
</comment>
<organism evidence="1 2">
    <name type="scientific">Thiocapsa imhoffii</name>
    <dbReference type="NCBI Taxonomy" id="382777"/>
    <lineage>
        <taxon>Bacteria</taxon>
        <taxon>Pseudomonadati</taxon>
        <taxon>Pseudomonadota</taxon>
        <taxon>Gammaproteobacteria</taxon>
        <taxon>Chromatiales</taxon>
        <taxon>Chromatiaceae</taxon>
        <taxon>Thiocapsa</taxon>
    </lineage>
</organism>
<keyword evidence="2" id="KW-1185">Reference proteome</keyword>
<dbReference type="AlphaFoldDB" id="A0A9X0WHG4"/>
<evidence type="ECO:0000313" key="2">
    <source>
        <dbReference type="Proteomes" id="UP001138802"/>
    </source>
</evidence>
<gene>
    <name evidence="1" type="ORF">CKO25_05840</name>
</gene>
<dbReference type="Proteomes" id="UP001138802">
    <property type="component" value="Unassembled WGS sequence"/>
</dbReference>
<dbReference type="RefSeq" id="WP_200386975.1">
    <property type="nucleotide sequence ID" value="NZ_NRSD01000004.1"/>
</dbReference>